<evidence type="ECO:0000256" key="1">
    <source>
        <dbReference type="ARBA" id="ARBA00004123"/>
    </source>
</evidence>
<dbReference type="Pfam" id="PF02260">
    <property type="entry name" value="FATC"/>
    <property type="match status" value="1"/>
</dbReference>
<dbReference type="InterPro" id="IPR056802">
    <property type="entry name" value="ATR-like_M-HEAT"/>
</dbReference>
<evidence type="ECO:0000313" key="18">
    <source>
        <dbReference type="Proteomes" id="UP000298327"/>
    </source>
</evidence>
<dbReference type="InterPro" id="IPR057564">
    <property type="entry name" value="HEAT_ATR"/>
</dbReference>
<dbReference type="GO" id="GO:0000723">
    <property type="term" value="P:telomere maintenance"/>
    <property type="evidence" value="ECO:0007669"/>
    <property type="project" value="TreeGrafter"/>
</dbReference>
<dbReference type="Pfam" id="PF02259">
    <property type="entry name" value="FAT"/>
    <property type="match status" value="1"/>
</dbReference>
<dbReference type="GO" id="GO:0000077">
    <property type="term" value="P:DNA damage checkpoint signaling"/>
    <property type="evidence" value="ECO:0007669"/>
    <property type="project" value="TreeGrafter"/>
</dbReference>
<dbReference type="InterPro" id="IPR011990">
    <property type="entry name" value="TPR-like_helical_dom_sf"/>
</dbReference>
<dbReference type="Gene3D" id="1.25.40.10">
    <property type="entry name" value="Tetratricopeptide repeat domain"/>
    <property type="match status" value="1"/>
</dbReference>
<keyword evidence="5" id="KW-0808">Transferase</keyword>
<dbReference type="CDD" id="cd00892">
    <property type="entry name" value="PIKKc_ATR"/>
    <property type="match status" value="1"/>
</dbReference>
<dbReference type="GO" id="GO:0005634">
    <property type="term" value="C:nucleus"/>
    <property type="evidence" value="ECO:0007669"/>
    <property type="project" value="UniProtKB-SubCell"/>
</dbReference>
<keyword evidence="7" id="KW-0227">DNA damage</keyword>
<comment type="catalytic activity">
    <reaction evidence="12">
        <text>L-threonyl-[protein] + ATP = O-phospho-L-threonyl-[protein] + ADP + H(+)</text>
        <dbReference type="Rhea" id="RHEA:46608"/>
        <dbReference type="Rhea" id="RHEA-COMP:11060"/>
        <dbReference type="Rhea" id="RHEA-COMP:11605"/>
        <dbReference type="ChEBI" id="CHEBI:15378"/>
        <dbReference type="ChEBI" id="CHEBI:30013"/>
        <dbReference type="ChEBI" id="CHEBI:30616"/>
        <dbReference type="ChEBI" id="CHEBI:61977"/>
        <dbReference type="ChEBI" id="CHEBI:456216"/>
        <dbReference type="EC" id="2.7.11.1"/>
    </reaction>
</comment>
<dbReference type="GO" id="GO:0006281">
    <property type="term" value="P:DNA repair"/>
    <property type="evidence" value="ECO:0007669"/>
    <property type="project" value="UniProtKB-KW"/>
</dbReference>
<dbReference type="InterPro" id="IPR011009">
    <property type="entry name" value="Kinase-like_dom_sf"/>
</dbReference>
<dbReference type="EC" id="2.7.11.1" evidence="3"/>
<dbReference type="GO" id="GO:0005694">
    <property type="term" value="C:chromosome"/>
    <property type="evidence" value="ECO:0007669"/>
    <property type="project" value="TreeGrafter"/>
</dbReference>
<dbReference type="PANTHER" id="PTHR11139:SF125">
    <property type="entry name" value="SERINE_THREONINE-PROTEIN KINASE MEC1"/>
    <property type="match status" value="1"/>
</dbReference>
<evidence type="ECO:0000259" key="14">
    <source>
        <dbReference type="PROSITE" id="PS50290"/>
    </source>
</evidence>
<dbReference type="SMART" id="SM01343">
    <property type="entry name" value="FATC"/>
    <property type="match status" value="1"/>
</dbReference>
<evidence type="ECO:0000313" key="17">
    <source>
        <dbReference type="EMBL" id="TFY63141.1"/>
    </source>
</evidence>
<dbReference type="InterPro" id="IPR018936">
    <property type="entry name" value="PI3/4_kinase_CS"/>
</dbReference>
<keyword evidence="8" id="KW-0418">Kinase</keyword>
<feature type="domain" description="FATC" evidence="16">
    <location>
        <begin position="2424"/>
        <end position="2456"/>
    </location>
</feature>
<dbReference type="Pfam" id="PF00454">
    <property type="entry name" value="PI3_PI4_kinase"/>
    <property type="match status" value="1"/>
</dbReference>
<dbReference type="Gene3D" id="1.25.10.10">
    <property type="entry name" value="Leucine-rich Repeat Variant"/>
    <property type="match status" value="2"/>
</dbReference>
<keyword evidence="4" id="KW-0723">Serine/threonine-protein kinase</keyword>
<name>A0A4Y9YNQ1_9AGAM</name>
<evidence type="ECO:0000256" key="3">
    <source>
        <dbReference type="ARBA" id="ARBA00012513"/>
    </source>
</evidence>
<protein>
    <recommendedName>
        <fullName evidence="3">non-specific serine/threonine protein kinase</fullName>
        <ecNumber evidence="3">2.7.11.1</ecNumber>
    </recommendedName>
</protein>
<dbReference type="PANTHER" id="PTHR11139">
    <property type="entry name" value="ATAXIA TELANGIECTASIA MUTATED ATM -RELATED"/>
    <property type="match status" value="1"/>
</dbReference>
<dbReference type="InterPro" id="IPR016024">
    <property type="entry name" value="ARM-type_fold"/>
</dbReference>
<evidence type="ECO:0000256" key="11">
    <source>
        <dbReference type="ARBA" id="ARBA00023242"/>
    </source>
</evidence>
<dbReference type="PROSITE" id="PS51189">
    <property type="entry name" value="FAT"/>
    <property type="match status" value="1"/>
</dbReference>
<dbReference type="InterPro" id="IPR003152">
    <property type="entry name" value="FATC_dom"/>
</dbReference>
<dbReference type="InterPro" id="IPR000403">
    <property type="entry name" value="PI3/4_kinase_cat_dom"/>
</dbReference>
<dbReference type="SUPFAM" id="SSF48371">
    <property type="entry name" value="ARM repeat"/>
    <property type="match status" value="1"/>
</dbReference>
<accession>A0A4Y9YNQ1</accession>
<dbReference type="PROSITE" id="PS00916">
    <property type="entry name" value="PI3_4_KINASE_2"/>
    <property type="match status" value="1"/>
</dbReference>
<evidence type="ECO:0000256" key="8">
    <source>
        <dbReference type="ARBA" id="ARBA00022777"/>
    </source>
</evidence>
<dbReference type="InterPro" id="IPR012993">
    <property type="entry name" value="UME"/>
</dbReference>
<comment type="subcellular location">
    <subcellularLocation>
        <location evidence="1">Nucleus</location>
    </subcellularLocation>
</comment>
<dbReference type="STRING" id="205917.A0A4Y9YNQ1"/>
<dbReference type="PROSITE" id="PS50290">
    <property type="entry name" value="PI3_4_KINASE_3"/>
    <property type="match status" value="1"/>
</dbReference>
<gene>
    <name evidence="17" type="ORF">EVG20_g6439</name>
</gene>
<evidence type="ECO:0000256" key="10">
    <source>
        <dbReference type="ARBA" id="ARBA00023204"/>
    </source>
</evidence>
<dbReference type="PROSITE" id="PS51190">
    <property type="entry name" value="FATC"/>
    <property type="match status" value="1"/>
</dbReference>
<dbReference type="SMART" id="SM00802">
    <property type="entry name" value="UME"/>
    <property type="match status" value="1"/>
</dbReference>
<comment type="similarity">
    <text evidence="2">Belongs to the PI3/PI4-kinase family. ATM subfamily.</text>
</comment>
<proteinExistence type="inferred from homology"/>
<evidence type="ECO:0000259" key="15">
    <source>
        <dbReference type="PROSITE" id="PS51189"/>
    </source>
</evidence>
<reference evidence="17 18" key="1">
    <citation type="submission" date="2019-02" db="EMBL/GenBank/DDBJ databases">
        <title>Genome sequencing of the rare red list fungi Dentipellis fragilis.</title>
        <authorList>
            <person name="Buettner E."/>
            <person name="Kellner H."/>
        </authorList>
    </citation>
    <scope>NUCLEOTIDE SEQUENCE [LARGE SCALE GENOMIC DNA]</scope>
    <source>
        <strain evidence="17 18">DSM 105465</strain>
    </source>
</reference>
<dbReference type="InterPro" id="IPR036940">
    <property type="entry name" value="PI3/4_kinase_cat_sf"/>
</dbReference>
<evidence type="ECO:0000256" key="7">
    <source>
        <dbReference type="ARBA" id="ARBA00022763"/>
    </source>
</evidence>
<comment type="caution">
    <text evidence="17">The sequence shown here is derived from an EMBL/GenBank/DDBJ whole genome shotgun (WGS) entry which is preliminary data.</text>
</comment>
<keyword evidence="10" id="KW-0234">DNA repair</keyword>
<keyword evidence="9" id="KW-0067">ATP-binding</keyword>
<dbReference type="SUPFAM" id="SSF56112">
    <property type="entry name" value="Protein kinase-like (PK-like)"/>
    <property type="match status" value="1"/>
</dbReference>
<dbReference type="InterPro" id="IPR050517">
    <property type="entry name" value="DDR_Repair_Kinase"/>
</dbReference>
<feature type="domain" description="PI3K/PI4K catalytic" evidence="14">
    <location>
        <begin position="2083"/>
        <end position="2419"/>
    </location>
</feature>
<evidence type="ECO:0000256" key="12">
    <source>
        <dbReference type="ARBA" id="ARBA00047899"/>
    </source>
</evidence>
<comment type="catalytic activity">
    <reaction evidence="13">
        <text>L-seryl-[protein] + ATP = O-phospho-L-seryl-[protein] + ADP + H(+)</text>
        <dbReference type="Rhea" id="RHEA:17989"/>
        <dbReference type="Rhea" id="RHEA-COMP:9863"/>
        <dbReference type="Rhea" id="RHEA-COMP:11604"/>
        <dbReference type="ChEBI" id="CHEBI:15378"/>
        <dbReference type="ChEBI" id="CHEBI:29999"/>
        <dbReference type="ChEBI" id="CHEBI:30616"/>
        <dbReference type="ChEBI" id="CHEBI:83421"/>
        <dbReference type="ChEBI" id="CHEBI:456216"/>
        <dbReference type="EC" id="2.7.11.1"/>
    </reaction>
</comment>
<dbReference type="Pfam" id="PF08064">
    <property type="entry name" value="UME"/>
    <property type="match status" value="1"/>
</dbReference>
<dbReference type="OrthoDB" id="381190at2759"/>
<dbReference type="InterPro" id="IPR003151">
    <property type="entry name" value="PIK-rel_kinase_FAT"/>
</dbReference>
<dbReference type="InterPro" id="IPR011989">
    <property type="entry name" value="ARM-like"/>
</dbReference>
<keyword evidence="18" id="KW-1185">Reference proteome</keyword>
<sequence>MDSNTNVNAPSSSTFPIQTFQESAFGATPAALLKFLRGLVDDHLSDTQQLLGDKEEWITVITGLCDSMLSSFPSLAGGSWDVLHEKVTLVDITLEVIHRVIARLDGFNFSADQVVLRLMNLCSALDIRRDPDVQDQDVPSPKQLRAKTLSVTIQTLRYLGNTICSTNGGDKPAWEAMKRILMECIQSGKGRVIGQTYDDPLTSPVELLSQDTPLNFPISFSLSSSPRIQAFETPELYEKMRNEGFSSPCLDGYADVADLLCLWSDILAGAFSPPLRSQAFLQDVIPQATSLIHEIFNSLLSARWEMPLEQCLQVASRVVSATIDLQEVSEFASLKTVCGDMVFRLLLLRIETKSLSVRALMDDVLSKGLHSSLAIVCTKTNTLTVIKTLPVDAEDDLTCLTSVVSYFTLALPRLDITTVEAIKDIISESHLKESAPMLVEVIDRHLAFQKPPDPAKMEVDEQPPVADTWRAEIHSSVQTILTFVGIPGGLDSKVRGEDDVQWALHSVKDVLARATDVSMESKASILKALRDMSCLLAHPGEPRCRRASRLGDTLLVTYSTVADALVVDDATATPSLRKLRYEVLESAIKHFSLECRSPELDKVSDFLRQGISEQNRSVRLSAGRGLVELIRLYHAIGKSSWTKVERIFDTFYGLLDTSKEPVKESVLLTVTAVGKATDTEILSVAISCLISQLGHPNPVLKGTAYMQLLSLAKHHKKSPYGLALPYMDKIAPFLIQRWHSQPAILMEACRFFKMSTSDFISYHLPRTLPGLFAACDLKVLEKIAKDLETQPSLLFLRHSEDVLAHVYLLSTSAKTTQALTFIVNVVADATGGGTVDITNLLRSCIVPLLAKLINVLGEEDQNRVQAATQALHKVEASLSARSGGRRKQPPPDLATFLKTHMLGVISHLIDMLQDIQGKKTTESKRQILRSLGALTQILGPSISSVAPQIMATLQMMLGVPELSDVTLEIWYTFLTTLSVQELGPQVGPTSASLVGSWSSLSIHGREVTRKIFLYLLVEVGGALSSHLDDIVDPAGIPELADAHTRLWNLRNGWKEADKLRRILDRAANDNVNVSLQAFRELKIMMAQHRDFFQGLASGDNFHPTVSRLLEVILTAASRDLDGTEDLRLLAYECLGALGAVDPDRCDYDLHDTRMVVLKNFTDEGESVMFALHLITEVLVGAFRSTSDITYQTNLAYAIQELLRFCQFTPALVSHNSNSSIPLRVRNRWSHLPKHVLETVTPLLEARFSARDRPAPVLELPIYPKQSTYREWIQLWTTHLISRVSGETARTIFHVFRSAVRNKDVGVAHHLLPHLVLTTLVSGQEEDAMNVRAELLAVLQDQVNPSSQSTPDKKLLSAQAVFMLLDHLNKWVRLVRQEMNGKKAETKRSRSHAGFGDIEEQLMRVDSVLSNIDQDLMAKAAFKCKAYARALMSFERHIGTLQDRNAGNAEIQQCYERLHEIYANLDEPDGMEGVSTLILAPTLEHQIRQHESTGRWTSAQSCWELRLQQSLDNLDYHIGLLRCLRNLGHYDTLRTHVKGVLTRNPAWKAALAGFQVESAWMIGDWGEVESLVADTESQTSSMVVARLLLALRADDSTNLEQALSQARLVLGNPISTAGPREYRHSYEAVLNLHQVHEVEMVYQFMRSLPTSGTNSARQRSESLAHLSHDLAARLELTLPTFRVREPILRFLELIIFSAKRYHPLAGEIGRSWLTSARIARKAGHSQTAYSAMLQAEQSRTPFSFIQSARLIKANGEPLRALQALKNSIQLCGLGADTPGDVIDLTDDDEETKQMKAKAEVLHARWMNDSERFDSAAVLKAFQRATELWPKWETATYYLGKFQDECYKNLPAKEQKHRGMRMNVSTVRCFAKSMRNGSKYIYQTVPRMLTIWLDMGEDRANIKADMFNKVNAEVARTIQTVPPYMWYMTFPQIVSRIGHSNPVVYEIMADLISAVLQEYPQQGLWLFASVMKSTKPLREARAREILTKLRNNPKNSGTLVPRLIDEIMAMANALLGLCDFPVKDGSKKTLSMKKDFPEFAKLVPSKLIIPLQESLIVTLPPTSASTEPEHQHQPFPVDTPTFHRFLDEIDVMHSLARPRKITIVGNNNQTYMFLGKPKDDLRKDARLMDFYAIINKLLKANSDSRRRQLHIRTYGVVTLNEECGFIQWVPNTIPIRPVLLKYYEARGIRSWYSELNSIFNKIKDASDKDGCDIFVSEVLPLFPPVFHEWFIETFPEPTAWLASRLTYGRTAAVMSMVGFILGLGDRHGENILLDENSGDAIHVDFNCLFEKGKTLETPERVPFRLTQNMVDGLGVTGVEGEFELHGSSVCKAHIHFSGVFRNACELTLQMLRDNKDILMSVLDAFIHDPLVEWEDEKRKLEREAMRRATNSVKQSVDLRMLAKNALQPIEKKLKGIYSTNKERSEKEFSTTNLVQTLIQEATDNQNLGKMYPGWAAFH</sequence>
<evidence type="ECO:0000256" key="13">
    <source>
        <dbReference type="ARBA" id="ARBA00048679"/>
    </source>
</evidence>
<feature type="domain" description="FAT" evidence="15">
    <location>
        <begin position="1415"/>
        <end position="1971"/>
    </location>
</feature>
<evidence type="ECO:0000256" key="4">
    <source>
        <dbReference type="ARBA" id="ARBA00022527"/>
    </source>
</evidence>
<dbReference type="Proteomes" id="UP000298327">
    <property type="component" value="Unassembled WGS sequence"/>
</dbReference>
<organism evidence="17 18">
    <name type="scientific">Dentipellis fragilis</name>
    <dbReference type="NCBI Taxonomy" id="205917"/>
    <lineage>
        <taxon>Eukaryota</taxon>
        <taxon>Fungi</taxon>
        <taxon>Dikarya</taxon>
        <taxon>Basidiomycota</taxon>
        <taxon>Agaricomycotina</taxon>
        <taxon>Agaricomycetes</taxon>
        <taxon>Russulales</taxon>
        <taxon>Hericiaceae</taxon>
        <taxon>Dentipellis</taxon>
    </lineage>
</organism>
<dbReference type="Pfam" id="PF23593">
    <property type="entry name" value="HEAT_ATR"/>
    <property type="match status" value="1"/>
</dbReference>
<evidence type="ECO:0000256" key="6">
    <source>
        <dbReference type="ARBA" id="ARBA00022741"/>
    </source>
</evidence>
<dbReference type="GO" id="GO:0005524">
    <property type="term" value="F:ATP binding"/>
    <property type="evidence" value="ECO:0007669"/>
    <property type="project" value="UniProtKB-KW"/>
</dbReference>
<evidence type="ECO:0000256" key="2">
    <source>
        <dbReference type="ARBA" id="ARBA00010769"/>
    </source>
</evidence>
<dbReference type="Pfam" id="PF25030">
    <property type="entry name" value="M-HEAT_ATR"/>
    <property type="match status" value="1"/>
</dbReference>
<evidence type="ECO:0000256" key="5">
    <source>
        <dbReference type="ARBA" id="ARBA00022679"/>
    </source>
</evidence>
<dbReference type="SMART" id="SM00146">
    <property type="entry name" value="PI3Kc"/>
    <property type="match status" value="1"/>
</dbReference>
<keyword evidence="11" id="KW-0539">Nucleus</keyword>
<evidence type="ECO:0000256" key="9">
    <source>
        <dbReference type="ARBA" id="ARBA00022840"/>
    </source>
</evidence>
<dbReference type="EMBL" id="SEOQ01000430">
    <property type="protein sequence ID" value="TFY63141.1"/>
    <property type="molecule type" value="Genomic_DNA"/>
</dbReference>
<keyword evidence="6" id="KW-0547">Nucleotide-binding</keyword>
<dbReference type="Gene3D" id="1.10.1070.11">
    <property type="entry name" value="Phosphatidylinositol 3-/4-kinase, catalytic domain"/>
    <property type="match status" value="1"/>
</dbReference>
<dbReference type="Gene3D" id="3.30.1010.10">
    <property type="entry name" value="Phosphatidylinositol 3-kinase Catalytic Subunit, Chain A, domain 4"/>
    <property type="match status" value="1"/>
</dbReference>
<evidence type="ECO:0000259" key="16">
    <source>
        <dbReference type="PROSITE" id="PS51190"/>
    </source>
</evidence>
<dbReference type="GO" id="GO:0004674">
    <property type="term" value="F:protein serine/threonine kinase activity"/>
    <property type="evidence" value="ECO:0007669"/>
    <property type="project" value="UniProtKB-KW"/>
</dbReference>
<dbReference type="InterPro" id="IPR014009">
    <property type="entry name" value="PIK_FAT"/>
</dbReference>